<gene>
    <name evidence="3" type="primary">Nrt-L1</name>
    <name evidence="3" type="ORF">Hamer_G008653</name>
</gene>
<keyword evidence="1" id="KW-0325">Glycoprotein</keyword>
<feature type="non-terminal residue" evidence="3">
    <location>
        <position position="230"/>
    </location>
</feature>
<dbReference type="SUPFAM" id="SSF53474">
    <property type="entry name" value="alpha/beta-Hydrolases"/>
    <property type="match status" value="1"/>
</dbReference>
<dbReference type="AlphaFoldDB" id="A0A8J5N4F3"/>
<keyword evidence="4" id="KW-1185">Reference proteome</keyword>
<dbReference type="InterPro" id="IPR050309">
    <property type="entry name" value="Type-B_Carboxylest/Lipase"/>
</dbReference>
<feature type="domain" description="Carboxylesterase type B" evidence="2">
    <location>
        <begin position="5"/>
        <end position="109"/>
    </location>
</feature>
<comment type="caution">
    <text evidence="3">The sequence shown here is derived from an EMBL/GenBank/DDBJ whole genome shotgun (WGS) entry which is preliminary data.</text>
</comment>
<dbReference type="PANTHER" id="PTHR11559">
    <property type="entry name" value="CARBOXYLESTERASE"/>
    <property type="match status" value="1"/>
</dbReference>
<accession>A0A8J5N4F3</accession>
<dbReference type="InterPro" id="IPR029058">
    <property type="entry name" value="AB_hydrolase_fold"/>
</dbReference>
<dbReference type="Pfam" id="PF00135">
    <property type="entry name" value="COesterase"/>
    <property type="match status" value="1"/>
</dbReference>
<sequence length="230" mass="24930">GAVVEGSEDCLLIDVSTPQLGYDSPLPVIVYVGGASLGGDTQRPWLLTKAAGLAKTKHVRQGLLGFFPHPKLAASTYPHTAGNQGVSDLLTALTWVQHNVEHFGGDPEQSIPARTVMEAPPLEWCHPQGHPWLLADGVIVPFIPSMPQVPLMIGSTEQAATHFLCSWQERLGISHQQLLVAAVDGLRLNEVNYGQPVWSGSPAYGHVNWPADKGVQNVWPSRTEMMRVQN</sequence>
<protein>
    <submittedName>
        <fullName evidence="3">Neurotactin-like 1</fullName>
    </submittedName>
</protein>
<evidence type="ECO:0000313" key="3">
    <source>
        <dbReference type="EMBL" id="KAG7173126.1"/>
    </source>
</evidence>
<dbReference type="Gene3D" id="3.40.50.1820">
    <property type="entry name" value="alpha/beta hydrolase"/>
    <property type="match status" value="1"/>
</dbReference>
<proteinExistence type="predicted"/>
<evidence type="ECO:0000259" key="2">
    <source>
        <dbReference type="Pfam" id="PF00135"/>
    </source>
</evidence>
<dbReference type="Proteomes" id="UP000747542">
    <property type="component" value="Unassembled WGS sequence"/>
</dbReference>
<evidence type="ECO:0000313" key="4">
    <source>
        <dbReference type="Proteomes" id="UP000747542"/>
    </source>
</evidence>
<name>A0A8J5N4F3_HOMAM</name>
<organism evidence="3 4">
    <name type="scientific">Homarus americanus</name>
    <name type="common">American lobster</name>
    <dbReference type="NCBI Taxonomy" id="6706"/>
    <lineage>
        <taxon>Eukaryota</taxon>
        <taxon>Metazoa</taxon>
        <taxon>Ecdysozoa</taxon>
        <taxon>Arthropoda</taxon>
        <taxon>Crustacea</taxon>
        <taxon>Multicrustacea</taxon>
        <taxon>Malacostraca</taxon>
        <taxon>Eumalacostraca</taxon>
        <taxon>Eucarida</taxon>
        <taxon>Decapoda</taxon>
        <taxon>Pleocyemata</taxon>
        <taxon>Astacidea</taxon>
        <taxon>Nephropoidea</taxon>
        <taxon>Nephropidae</taxon>
        <taxon>Homarus</taxon>
    </lineage>
</organism>
<dbReference type="InterPro" id="IPR002018">
    <property type="entry name" value="CarbesteraseB"/>
</dbReference>
<reference evidence="3" key="1">
    <citation type="journal article" date="2021" name="Sci. Adv.">
        <title>The American lobster genome reveals insights on longevity, neural, and immune adaptations.</title>
        <authorList>
            <person name="Polinski J.M."/>
            <person name="Zimin A.V."/>
            <person name="Clark K.F."/>
            <person name="Kohn A.B."/>
            <person name="Sadowski N."/>
            <person name="Timp W."/>
            <person name="Ptitsyn A."/>
            <person name="Khanna P."/>
            <person name="Romanova D.Y."/>
            <person name="Williams P."/>
            <person name="Greenwood S.J."/>
            <person name="Moroz L.L."/>
            <person name="Walt D.R."/>
            <person name="Bodnar A.G."/>
        </authorList>
    </citation>
    <scope>NUCLEOTIDE SEQUENCE</scope>
    <source>
        <strain evidence="3">GMGI-L3</strain>
    </source>
</reference>
<evidence type="ECO:0000256" key="1">
    <source>
        <dbReference type="ARBA" id="ARBA00023180"/>
    </source>
</evidence>
<dbReference type="EMBL" id="JAHLQT010010178">
    <property type="protein sequence ID" value="KAG7173126.1"/>
    <property type="molecule type" value="Genomic_DNA"/>
</dbReference>